<name>A0A7X1G744_9PSED</name>
<reference evidence="1 2" key="1">
    <citation type="submission" date="2020-08" db="EMBL/GenBank/DDBJ databases">
        <title>Pseudomonas sp. nov.</title>
        <authorList>
            <person name="Gieschler S."/>
            <person name="Fiedler G."/>
            <person name="Brinks E."/>
            <person name="Boehnlein C."/>
            <person name="Franz C.M.A.P."/>
            <person name="Kabisch J."/>
        </authorList>
    </citation>
    <scope>NUCLEOTIDE SEQUENCE [LARGE SCALE GENOMIC DNA]</scope>
    <source>
        <strain evidence="1 2">MBT-2</strain>
    </source>
</reference>
<keyword evidence="2" id="KW-1185">Reference proteome</keyword>
<dbReference type="RefSeq" id="WP_185794861.1">
    <property type="nucleotide sequence ID" value="NZ_JACMYH010000004.1"/>
</dbReference>
<dbReference type="AlphaFoldDB" id="A0A7X1G744"/>
<evidence type="ECO:0000313" key="2">
    <source>
        <dbReference type="Proteomes" id="UP000546173"/>
    </source>
</evidence>
<dbReference type="EMBL" id="JACMYH010000004">
    <property type="protein sequence ID" value="MBC2679698.1"/>
    <property type="molecule type" value="Genomic_DNA"/>
</dbReference>
<sequence>MNALSQALEGIQPAIQQVVDVTDALALTGQLLGADHPTALDADKMRCLLGPFCERLEWAGERIRQVL</sequence>
<proteinExistence type="predicted"/>
<organism evidence="1 2">
    <name type="scientific">Pseudomonas baltica</name>
    <dbReference type="NCBI Taxonomy" id="2762576"/>
    <lineage>
        <taxon>Bacteria</taxon>
        <taxon>Pseudomonadati</taxon>
        <taxon>Pseudomonadota</taxon>
        <taxon>Gammaproteobacteria</taxon>
        <taxon>Pseudomonadales</taxon>
        <taxon>Pseudomonadaceae</taxon>
        <taxon>Pseudomonas</taxon>
    </lineage>
</organism>
<evidence type="ECO:0000313" key="1">
    <source>
        <dbReference type="EMBL" id="MBC2679698.1"/>
    </source>
</evidence>
<comment type="caution">
    <text evidence="1">The sequence shown here is derived from an EMBL/GenBank/DDBJ whole genome shotgun (WGS) entry which is preliminary data.</text>
</comment>
<dbReference type="Proteomes" id="UP000546173">
    <property type="component" value="Unassembled WGS sequence"/>
</dbReference>
<gene>
    <name evidence="1" type="ORF">H7993_14975</name>
</gene>
<accession>A0A7X1G744</accession>
<protein>
    <submittedName>
        <fullName evidence="1">Uncharacterized protein</fullName>
    </submittedName>
</protein>